<name>A0AAD3DVB4_9CHLO</name>
<sequence length="161" mass="17679">QKLKFFTPPDYAILATRLRLTERKGKGITGVSGTNGWYLHMDPGVTPALQVFMTQIPPGTSLVFATRYPAGTTFSVSREFSWYPSLSSTVKQAGSLAEVLAGGGDLYWFSGKHLYIKMVDPGDASVDPPFTADGVTIWGTRYFSAWYWINTTSMGGKDPYS</sequence>
<comment type="caution">
    <text evidence="1">The sequence shown here is derived from an EMBL/GenBank/DDBJ whole genome shotgun (WGS) entry which is preliminary data.</text>
</comment>
<evidence type="ECO:0000313" key="2">
    <source>
        <dbReference type="Proteomes" id="UP001054857"/>
    </source>
</evidence>
<evidence type="ECO:0000313" key="1">
    <source>
        <dbReference type="EMBL" id="GFR48745.1"/>
    </source>
</evidence>
<dbReference type="PANTHER" id="PTHR47687">
    <property type="entry name" value="G8 DOMAIN-CONTAINING PROTEIN DDB_G0288475-RELATED"/>
    <property type="match status" value="1"/>
</dbReference>
<proteinExistence type="predicted"/>
<dbReference type="AlphaFoldDB" id="A0AAD3DVB4"/>
<reference evidence="1 2" key="1">
    <citation type="journal article" date="2021" name="Sci. Rep.">
        <title>Genome sequencing of the multicellular alga Astrephomene provides insights into convergent evolution of germ-soma differentiation.</title>
        <authorList>
            <person name="Yamashita S."/>
            <person name="Yamamoto K."/>
            <person name="Matsuzaki R."/>
            <person name="Suzuki S."/>
            <person name="Yamaguchi H."/>
            <person name="Hirooka S."/>
            <person name="Minakuchi Y."/>
            <person name="Miyagishima S."/>
            <person name="Kawachi M."/>
            <person name="Toyoda A."/>
            <person name="Nozaki H."/>
        </authorList>
    </citation>
    <scope>NUCLEOTIDE SEQUENCE [LARGE SCALE GENOMIC DNA]</scope>
    <source>
        <strain evidence="1 2">NIES-4017</strain>
    </source>
</reference>
<dbReference type="EMBL" id="BMAR01000025">
    <property type="protein sequence ID" value="GFR48745.1"/>
    <property type="molecule type" value="Genomic_DNA"/>
</dbReference>
<gene>
    <name evidence="1" type="ORF">Agub_g10703</name>
</gene>
<feature type="non-terminal residue" evidence="1">
    <location>
        <position position="1"/>
    </location>
</feature>
<dbReference type="Proteomes" id="UP001054857">
    <property type="component" value="Unassembled WGS sequence"/>
</dbReference>
<organism evidence="1 2">
    <name type="scientific">Astrephomene gubernaculifera</name>
    <dbReference type="NCBI Taxonomy" id="47775"/>
    <lineage>
        <taxon>Eukaryota</taxon>
        <taxon>Viridiplantae</taxon>
        <taxon>Chlorophyta</taxon>
        <taxon>core chlorophytes</taxon>
        <taxon>Chlorophyceae</taxon>
        <taxon>CS clade</taxon>
        <taxon>Chlamydomonadales</taxon>
        <taxon>Astrephomenaceae</taxon>
        <taxon>Astrephomene</taxon>
    </lineage>
</organism>
<dbReference type="PANTHER" id="PTHR47687:SF4">
    <property type="entry name" value="G8 DOMAIN-CONTAINING PROTEIN DDB_G0286311-RELATED"/>
    <property type="match status" value="1"/>
</dbReference>
<keyword evidence="2" id="KW-1185">Reference proteome</keyword>
<protein>
    <submittedName>
        <fullName evidence="1">Uncharacterized protein</fullName>
    </submittedName>
</protein>
<dbReference type="InterPro" id="IPR052334">
    <property type="entry name" value="G8_domain-comF-like"/>
</dbReference>
<feature type="non-terminal residue" evidence="1">
    <location>
        <position position="161"/>
    </location>
</feature>
<accession>A0AAD3DVB4</accession>